<dbReference type="RefSeq" id="WP_179444299.1">
    <property type="nucleotide sequence ID" value="NZ_JACBZS010000001.1"/>
</dbReference>
<dbReference type="SFLD" id="SFLDG01084">
    <property type="entry name" value="Uncharacterised_Radical_SAM_Su"/>
    <property type="match status" value="1"/>
</dbReference>
<evidence type="ECO:0000256" key="1">
    <source>
        <dbReference type="ARBA" id="ARBA00022723"/>
    </source>
</evidence>
<proteinExistence type="predicted"/>
<keyword evidence="6" id="KW-0456">Lyase</keyword>
<protein>
    <submittedName>
        <fullName evidence="6">DNA repair photolyase</fullName>
    </submittedName>
</protein>
<dbReference type="GO" id="GO:0046872">
    <property type="term" value="F:metal ion binding"/>
    <property type="evidence" value="ECO:0007669"/>
    <property type="project" value="UniProtKB-KW"/>
</dbReference>
<keyword evidence="3" id="KW-0411">Iron-sulfur</keyword>
<dbReference type="CDD" id="cd01335">
    <property type="entry name" value="Radical_SAM"/>
    <property type="match status" value="1"/>
</dbReference>
<dbReference type="PANTHER" id="PTHR43432">
    <property type="entry name" value="SLR0285 PROTEIN"/>
    <property type="match status" value="1"/>
</dbReference>
<dbReference type="SFLD" id="SFLDS00029">
    <property type="entry name" value="Radical_SAM"/>
    <property type="match status" value="1"/>
</dbReference>
<keyword evidence="2" id="KW-0408">Iron</keyword>
<dbReference type="EMBL" id="JACBZS010000001">
    <property type="protein sequence ID" value="NYI70327.1"/>
    <property type="molecule type" value="Genomic_DNA"/>
</dbReference>
<dbReference type="GO" id="GO:0051536">
    <property type="term" value="F:iron-sulfur cluster binding"/>
    <property type="evidence" value="ECO:0007669"/>
    <property type="project" value="UniProtKB-KW"/>
</dbReference>
<keyword evidence="7" id="KW-1185">Reference proteome</keyword>
<evidence type="ECO:0000313" key="7">
    <source>
        <dbReference type="Proteomes" id="UP000527616"/>
    </source>
</evidence>
<evidence type="ECO:0000259" key="5">
    <source>
        <dbReference type="PROSITE" id="PS51918"/>
    </source>
</evidence>
<reference evidence="6 7" key="1">
    <citation type="submission" date="2020-07" db="EMBL/GenBank/DDBJ databases">
        <title>Sequencing the genomes of 1000 actinobacteria strains.</title>
        <authorList>
            <person name="Klenk H.-P."/>
        </authorList>
    </citation>
    <scope>NUCLEOTIDE SEQUENCE [LARGE SCALE GENOMIC DNA]</scope>
    <source>
        <strain evidence="6 7">DSM 103164</strain>
    </source>
</reference>
<evidence type="ECO:0000256" key="4">
    <source>
        <dbReference type="SAM" id="MobiDB-lite"/>
    </source>
</evidence>
<dbReference type="Pfam" id="PF04055">
    <property type="entry name" value="Radical_SAM"/>
    <property type="match status" value="1"/>
</dbReference>
<sequence>MRWDSQLLDATDDAALPGMTSGRALLRTFDTPEFRGMQFLEVAARSALNKVPGDGFMAGATTINPYRGCQHACVYCFARNTHTYLDLDAGADFDSRIVVKINIAEVLAGELGRRRELPERVMLGTNTDPYQRAEGRYRLLPKIIRALARHGVGISILTKGSLVRRDLPLLAEAARSVPVDISLSIAIFDDELQQRIEPGTPTTAARLATVRAVRDAGLGCGVLAMPILPGLTDGDDHLDRAFARLAEAGATSATMGPLHLRKGAREWYFAWLRRERGDLVGLYEELYATGAYAAKGYRDELAARIVRARSRHRFERAPGPRGRARPAGPRPRAAPQPAADPLF</sequence>
<name>A0A7Z0IKC6_9ACTN</name>
<dbReference type="InterPro" id="IPR058240">
    <property type="entry name" value="rSAM_sf"/>
</dbReference>
<dbReference type="SMART" id="SM00729">
    <property type="entry name" value="Elp3"/>
    <property type="match status" value="1"/>
</dbReference>
<feature type="region of interest" description="Disordered" evidence="4">
    <location>
        <begin position="312"/>
        <end position="343"/>
    </location>
</feature>
<gene>
    <name evidence="6" type="ORF">GGQ54_000887</name>
</gene>
<organism evidence="6 7">
    <name type="scientific">Naumannella cuiyingiana</name>
    <dbReference type="NCBI Taxonomy" id="1347891"/>
    <lineage>
        <taxon>Bacteria</taxon>
        <taxon>Bacillati</taxon>
        <taxon>Actinomycetota</taxon>
        <taxon>Actinomycetes</taxon>
        <taxon>Propionibacteriales</taxon>
        <taxon>Propionibacteriaceae</taxon>
        <taxon>Naumannella</taxon>
    </lineage>
</organism>
<dbReference type="SUPFAM" id="SSF102114">
    <property type="entry name" value="Radical SAM enzymes"/>
    <property type="match status" value="1"/>
</dbReference>
<dbReference type="NCBIfam" id="NF038135">
    <property type="entry name" value="rSAM_Rv2578c"/>
    <property type="match status" value="1"/>
</dbReference>
<dbReference type="PROSITE" id="PS51918">
    <property type="entry name" value="RADICAL_SAM"/>
    <property type="match status" value="1"/>
</dbReference>
<dbReference type="GO" id="GO:0016829">
    <property type="term" value="F:lyase activity"/>
    <property type="evidence" value="ECO:0007669"/>
    <property type="project" value="UniProtKB-KW"/>
</dbReference>
<comment type="caution">
    <text evidence="6">The sequence shown here is derived from an EMBL/GenBank/DDBJ whole genome shotgun (WGS) entry which is preliminary data.</text>
</comment>
<dbReference type="Proteomes" id="UP000527616">
    <property type="component" value="Unassembled WGS sequence"/>
</dbReference>
<keyword evidence="1" id="KW-0479">Metal-binding</keyword>
<dbReference type="AlphaFoldDB" id="A0A7Z0IKC6"/>
<evidence type="ECO:0000256" key="2">
    <source>
        <dbReference type="ARBA" id="ARBA00023004"/>
    </source>
</evidence>
<evidence type="ECO:0000313" key="6">
    <source>
        <dbReference type="EMBL" id="NYI70327.1"/>
    </source>
</evidence>
<dbReference type="InterPro" id="IPR040086">
    <property type="entry name" value="MJ0683-like"/>
</dbReference>
<feature type="domain" description="Radical SAM core" evidence="5">
    <location>
        <begin position="55"/>
        <end position="304"/>
    </location>
</feature>
<dbReference type="InterPro" id="IPR007197">
    <property type="entry name" value="rSAM"/>
</dbReference>
<dbReference type="PANTHER" id="PTHR43432:SF3">
    <property type="entry name" value="SLR0285 PROTEIN"/>
    <property type="match status" value="1"/>
</dbReference>
<feature type="compositionally biased region" description="Low complexity" evidence="4">
    <location>
        <begin position="317"/>
        <end position="327"/>
    </location>
</feature>
<dbReference type="Gene3D" id="3.80.30.30">
    <property type="match status" value="1"/>
</dbReference>
<evidence type="ECO:0000256" key="3">
    <source>
        <dbReference type="ARBA" id="ARBA00023014"/>
    </source>
</evidence>
<accession>A0A7Z0IKC6</accession>
<dbReference type="InterPro" id="IPR006638">
    <property type="entry name" value="Elp3/MiaA/NifB-like_rSAM"/>
</dbReference>